<keyword evidence="1" id="KW-0677">Repeat</keyword>
<dbReference type="Proteomes" id="UP000504636">
    <property type="component" value="Unplaced"/>
</dbReference>
<accession>A0A6A6YRV8</accession>
<dbReference type="OrthoDB" id="10250130at2759"/>
<keyword evidence="5" id="KW-1185">Reference proteome</keyword>
<dbReference type="Pfam" id="PF24681">
    <property type="entry name" value="Kelch_KLHDC2_KLHL20_DRC7"/>
    <property type="match status" value="1"/>
</dbReference>
<dbReference type="GO" id="GO:0019760">
    <property type="term" value="P:glucosinolate metabolic process"/>
    <property type="evidence" value="ECO:0007669"/>
    <property type="project" value="UniProtKB-ARBA"/>
</dbReference>
<evidence type="ECO:0000256" key="2">
    <source>
        <dbReference type="ARBA" id="ARBA00023004"/>
    </source>
</evidence>
<evidence type="ECO:0000313" key="5">
    <source>
        <dbReference type="Proteomes" id="UP000504636"/>
    </source>
</evidence>
<gene>
    <name evidence="4 6" type="ORF">BDZ99DRAFT_487787</name>
</gene>
<feature type="compositionally biased region" description="Low complexity" evidence="3">
    <location>
        <begin position="64"/>
        <end position="78"/>
    </location>
</feature>
<reference evidence="6" key="2">
    <citation type="submission" date="2020-04" db="EMBL/GenBank/DDBJ databases">
        <authorList>
            <consortium name="NCBI Genome Project"/>
        </authorList>
    </citation>
    <scope>NUCLEOTIDE SEQUENCE</scope>
    <source>
        <strain evidence="6">CBS 304.34</strain>
    </source>
</reference>
<reference evidence="4 6" key="1">
    <citation type="journal article" date="2020" name="Stud. Mycol.">
        <title>101 Dothideomycetes genomes: a test case for predicting lifestyles and emergence of pathogens.</title>
        <authorList>
            <person name="Haridas S."/>
            <person name="Albert R."/>
            <person name="Binder M."/>
            <person name="Bloem J."/>
            <person name="Labutti K."/>
            <person name="Salamov A."/>
            <person name="Andreopoulos B."/>
            <person name="Baker S."/>
            <person name="Barry K."/>
            <person name="Bills G."/>
            <person name="Bluhm B."/>
            <person name="Cannon C."/>
            <person name="Castanera R."/>
            <person name="Culley D."/>
            <person name="Daum C."/>
            <person name="Ezra D."/>
            <person name="Gonzalez J."/>
            <person name="Henrissat B."/>
            <person name="Kuo A."/>
            <person name="Liang C."/>
            <person name="Lipzen A."/>
            <person name="Lutzoni F."/>
            <person name="Magnuson J."/>
            <person name="Mondo S."/>
            <person name="Nolan M."/>
            <person name="Ohm R."/>
            <person name="Pangilinan J."/>
            <person name="Park H.-J."/>
            <person name="Ramirez L."/>
            <person name="Alfaro M."/>
            <person name="Sun H."/>
            <person name="Tritt A."/>
            <person name="Yoshinaga Y."/>
            <person name="Zwiers L.-H."/>
            <person name="Turgeon B."/>
            <person name="Goodwin S."/>
            <person name="Spatafora J."/>
            <person name="Crous P."/>
            <person name="Grigoriev I."/>
        </authorList>
    </citation>
    <scope>NUCLEOTIDE SEQUENCE</scope>
    <source>
        <strain evidence="4 6">CBS 304.34</strain>
    </source>
</reference>
<evidence type="ECO:0000313" key="6">
    <source>
        <dbReference type="RefSeq" id="XP_033578067.1"/>
    </source>
</evidence>
<name>A0A6A6YRV8_9PEZI</name>
<keyword evidence="2" id="KW-0408">Iron</keyword>
<evidence type="ECO:0000313" key="4">
    <source>
        <dbReference type="EMBL" id="KAF2811103.1"/>
    </source>
</evidence>
<proteinExistence type="predicted"/>
<organism evidence="4">
    <name type="scientific">Mytilinidion resinicola</name>
    <dbReference type="NCBI Taxonomy" id="574789"/>
    <lineage>
        <taxon>Eukaryota</taxon>
        <taxon>Fungi</taxon>
        <taxon>Dikarya</taxon>
        <taxon>Ascomycota</taxon>
        <taxon>Pezizomycotina</taxon>
        <taxon>Dothideomycetes</taxon>
        <taxon>Pleosporomycetidae</taxon>
        <taxon>Mytilinidiales</taxon>
        <taxon>Mytilinidiaceae</taxon>
        <taxon>Mytilinidion</taxon>
    </lineage>
</organism>
<dbReference type="SUPFAM" id="SSF117281">
    <property type="entry name" value="Kelch motif"/>
    <property type="match status" value="1"/>
</dbReference>
<dbReference type="Gene3D" id="2.120.10.80">
    <property type="entry name" value="Kelch-type beta propeller"/>
    <property type="match status" value="1"/>
</dbReference>
<evidence type="ECO:0000256" key="3">
    <source>
        <dbReference type="SAM" id="MobiDB-lite"/>
    </source>
</evidence>
<dbReference type="PANTHER" id="PTHR47435">
    <property type="entry name" value="KELCH REPEAT PROTEIN (AFU_ORTHOLOGUE AFUA_5G12780)"/>
    <property type="match status" value="1"/>
</dbReference>
<evidence type="ECO:0000256" key="1">
    <source>
        <dbReference type="ARBA" id="ARBA00022737"/>
    </source>
</evidence>
<sequence length="359" mass="38903">MAKSLSIKWQRIIASDTIKRSSQVIAIANDKVHIFGGEIVPREPVGSNVYANPKITRLPGLKDSSTTTQPASPTSPCPRVGSASATINNTAYLFSGRGGTAMSPISEHGLIWSLNLDTLTWTPLRSSDPSAPYPPARNYHTLTSNSTSTLYLHAGCPASGRLSDLWSFGIPARRWTQLASAPDPPRGGTSIVYAAGKLYRLGGFDGTRELGGCVDVYTPAPDSWDTLPFTDVGPEARSVAGLAAVEVVGRVVLLSLFGERDPSSLGYQGAGKMLADVWAYDVESGVWAEVLQEGDGLPEPRSLEQRHEQLLDKKCLNCHRHRGLVSLFLIFYRDPHLCRVHPSSLHIGLHKKPISKERV</sequence>
<dbReference type="GeneID" id="54463756"/>
<dbReference type="RefSeq" id="XP_033578067.1">
    <property type="nucleotide sequence ID" value="XM_033722863.1"/>
</dbReference>
<dbReference type="EMBL" id="MU003699">
    <property type="protein sequence ID" value="KAF2811103.1"/>
    <property type="molecule type" value="Genomic_DNA"/>
</dbReference>
<dbReference type="PANTHER" id="PTHR47435:SF4">
    <property type="entry name" value="KELCH REPEAT PROTEIN (AFU_ORTHOLOGUE AFUA_5G12780)"/>
    <property type="match status" value="1"/>
</dbReference>
<dbReference type="InterPro" id="IPR015915">
    <property type="entry name" value="Kelch-typ_b-propeller"/>
</dbReference>
<protein>
    <submittedName>
        <fullName evidence="4 6">Galactose oxidase</fullName>
    </submittedName>
</protein>
<feature type="region of interest" description="Disordered" evidence="3">
    <location>
        <begin position="56"/>
        <end position="81"/>
    </location>
</feature>
<dbReference type="AlphaFoldDB" id="A0A6A6YRV8"/>
<reference evidence="6" key="3">
    <citation type="submission" date="2025-04" db="UniProtKB">
        <authorList>
            <consortium name="RefSeq"/>
        </authorList>
    </citation>
    <scope>IDENTIFICATION</scope>
    <source>
        <strain evidence="6">CBS 304.34</strain>
    </source>
</reference>